<keyword evidence="1" id="KW-1133">Transmembrane helix</keyword>
<dbReference type="OrthoDB" id="86981at2759"/>
<dbReference type="GeneID" id="19948729"/>
<dbReference type="VEuPathDB" id="FungiDB:SDRG_08002"/>
<dbReference type="Proteomes" id="UP000030762">
    <property type="component" value="Unassembled WGS sequence"/>
</dbReference>
<keyword evidence="3" id="KW-1185">Reference proteome</keyword>
<protein>
    <submittedName>
        <fullName evidence="2">Uncharacterized protein</fullName>
    </submittedName>
</protein>
<dbReference type="AlphaFoldDB" id="T0Q9U4"/>
<keyword evidence="1" id="KW-0472">Membrane</keyword>
<organism evidence="2 3">
    <name type="scientific">Saprolegnia diclina (strain VS20)</name>
    <dbReference type="NCBI Taxonomy" id="1156394"/>
    <lineage>
        <taxon>Eukaryota</taxon>
        <taxon>Sar</taxon>
        <taxon>Stramenopiles</taxon>
        <taxon>Oomycota</taxon>
        <taxon>Saprolegniomycetes</taxon>
        <taxon>Saprolegniales</taxon>
        <taxon>Saprolegniaceae</taxon>
        <taxon>Saprolegnia</taxon>
    </lineage>
</organism>
<proteinExistence type="predicted"/>
<feature type="transmembrane region" description="Helical" evidence="1">
    <location>
        <begin position="596"/>
        <end position="617"/>
    </location>
</feature>
<feature type="transmembrane region" description="Helical" evidence="1">
    <location>
        <begin position="304"/>
        <end position="326"/>
    </location>
</feature>
<reference evidence="2 3" key="1">
    <citation type="submission" date="2012-04" db="EMBL/GenBank/DDBJ databases">
        <title>The Genome Sequence of Saprolegnia declina VS20.</title>
        <authorList>
            <consortium name="The Broad Institute Genome Sequencing Platform"/>
            <person name="Russ C."/>
            <person name="Nusbaum C."/>
            <person name="Tyler B."/>
            <person name="van West P."/>
            <person name="Dieguez-Uribeondo J."/>
            <person name="de Bruijn I."/>
            <person name="Tripathy S."/>
            <person name="Jiang R."/>
            <person name="Young S.K."/>
            <person name="Zeng Q."/>
            <person name="Gargeya S."/>
            <person name="Fitzgerald M."/>
            <person name="Haas B."/>
            <person name="Abouelleil A."/>
            <person name="Alvarado L."/>
            <person name="Arachchi H.M."/>
            <person name="Berlin A."/>
            <person name="Chapman S.B."/>
            <person name="Goldberg J."/>
            <person name="Griggs A."/>
            <person name="Gujja S."/>
            <person name="Hansen M."/>
            <person name="Howarth C."/>
            <person name="Imamovic A."/>
            <person name="Larimer J."/>
            <person name="McCowen C."/>
            <person name="Montmayeur A."/>
            <person name="Murphy C."/>
            <person name="Neiman D."/>
            <person name="Pearson M."/>
            <person name="Priest M."/>
            <person name="Roberts A."/>
            <person name="Saif S."/>
            <person name="Shea T."/>
            <person name="Sisk P."/>
            <person name="Sykes S."/>
            <person name="Wortman J."/>
            <person name="Nusbaum C."/>
            <person name="Birren B."/>
        </authorList>
    </citation>
    <scope>NUCLEOTIDE SEQUENCE [LARGE SCALE GENOMIC DNA]</scope>
    <source>
        <strain evidence="2 3">VS20</strain>
    </source>
</reference>
<feature type="transmembrane region" description="Helical" evidence="1">
    <location>
        <begin position="479"/>
        <end position="499"/>
    </location>
</feature>
<evidence type="ECO:0000256" key="1">
    <source>
        <dbReference type="SAM" id="Phobius"/>
    </source>
</evidence>
<feature type="transmembrane region" description="Helical" evidence="1">
    <location>
        <begin position="421"/>
        <end position="443"/>
    </location>
</feature>
<dbReference type="RefSeq" id="XP_008612090.1">
    <property type="nucleotide sequence ID" value="XM_008613868.1"/>
</dbReference>
<sequence>MPVRTTMILYNLLYNDMYFIPTNTSLIRNTPSFFGHVAPLAIEASIQGYPLSALNAVVHAAIGPLGAIDAIWLPPPSAWRQHVRAFHRDAVARIARNRTLHELFQASMATIEVQPAVWAQDTRSQYFGHFFCGNNRALPFVQETFGFNDVCSSQEPLSVPLRGLNTVFALTLTPIAYAKSFFCAQGRHDHDAVACIAALDAAEQLRAALCPNVSAVNVAALEPLELGFPQLVLRSPRGITLERLLMLDPSWLFFGHMALFDYAMHDREALSIQGDVQSLNVLSTFYVPIPAPVPPAPSMAIGSFFWLVVASVSSTYACLALVALVLHTRTCHVKYVPTHWVFATPALSAVWMSRNVLLLRGVAAMACLATATVEVASPFPSVARLVPRRRSLFYSMLLSSDALWLSYALQGVLLPITFCYFVRYGLGALALTWCLVVAIDVVAPVEISATLTRSCHMQNMDSMLYCDSGNVVIGRVDRLVLLCLAQIGVVLCSAILGWVRTRRQPRAVPAHPLLPLALVAMRSDVGRLSAATAALCGLCYVQWHGTSYAFDIKLWRLLVVRSSNILKVNTVAPFDADAPVAGPAPMQAHLTEPTRWYVYTHVLAAVAYLVCTVYANAAYVGALTTSLANDFGWEAFNTTGTHAV</sequence>
<name>T0Q9U4_SAPDV</name>
<accession>T0Q9U4</accession>
<keyword evidence="1" id="KW-0812">Transmembrane</keyword>
<dbReference type="EMBL" id="JH767154">
    <property type="protein sequence ID" value="EQC34684.1"/>
    <property type="molecule type" value="Genomic_DNA"/>
</dbReference>
<feature type="transmembrane region" description="Helical" evidence="1">
    <location>
        <begin position="357"/>
        <end position="379"/>
    </location>
</feature>
<evidence type="ECO:0000313" key="2">
    <source>
        <dbReference type="EMBL" id="EQC34684.1"/>
    </source>
</evidence>
<evidence type="ECO:0000313" key="3">
    <source>
        <dbReference type="Proteomes" id="UP000030762"/>
    </source>
</evidence>
<dbReference type="InParanoid" id="T0Q9U4"/>
<gene>
    <name evidence="2" type="ORF">SDRG_08002</name>
</gene>